<dbReference type="Pfam" id="PF00583">
    <property type="entry name" value="Acetyltransf_1"/>
    <property type="match status" value="1"/>
</dbReference>
<dbReference type="CDD" id="cd04301">
    <property type="entry name" value="NAT_SF"/>
    <property type="match status" value="1"/>
</dbReference>
<protein>
    <submittedName>
        <fullName evidence="4">Ribosomal-protein-alanine N-acetyltransferase</fullName>
    </submittedName>
</protein>
<gene>
    <name evidence="4" type="ORF">SAMN06265173_12835</name>
</gene>
<dbReference type="SUPFAM" id="SSF55729">
    <property type="entry name" value="Acyl-CoA N-acyltransferases (Nat)"/>
    <property type="match status" value="1"/>
</dbReference>
<dbReference type="Gene3D" id="3.40.630.30">
    <property type="match status" value="1"/>
</dbReference>
<reference evidence="4 5" key="1">
    <citation type="submission" date="2017-05" db="EMBL/GenBank/DDBJ databases">
        <authorList>
            <person name="Varghese N."/>
            <person name="Submissions S."/>
        </authorList>
    </citation>
    <scope>NUCLEOTIDE SEQUENCE [LARGE SCALE GENOMIC DNA]</scope>
    <source>
        <strain evidence="4 5">DSM 29506</strain>
    </source>
</reference>
<evidence type="ECO:0000313" key="4">
    <source>
        <dbReference type="EMBL" id="SMO94813.1"/>
    </source>
</evidence>
<dbReference type="Proteomes" id="UP000316030">
    <property type="component" value="Unassembled WGS sequence"/>
</dbReference>
<dbReference type="PANTHER" id="PTHR43420">
    <property type="entry name" value="ACETYLTRANSFERASE"/>
    <property type="match status" value="1"/>
</dbReference>
<evidence type="ECO:0000256" key="1">
    <source>
        <dbReference type="ARBA" id="ARBA00022679"/>
    </source>
</evidence>
<dbReference type="InterPro" id="IPR016181">
    <property type="entry name" value="Acyl_CoA_acyltransferase"/>
</dbReference>
<name>A0A521FF60_9RHOB</name>
<dbReference type="OrthoDB" id="9804026at2"/>
<evidence type="ECO:0000313" key="5">
    <source>
        <dbReference type="Proteomes" id="UP000316030"/>
    </source>
</evidence>
<feature type="domain" description="N-acetyltransferase" evidence="3">
    <location>
        <begin position="1"/>
        <end position="140"/>
    </location>
</feature>
<dbReference type="EMBL" id="FXTO01000028">
    <property type="protein sequence ID" value="SMO94813.1"/>
    <property type="molecule type" value="Genomic_DNA"/>
</dbReference>
<keyword evidence="1 4" id="KW-0808">Transferase</keyword>
<sequence>MPELTPEHLADLHKRAFTSQRPWTAKEFAGLLESPLVFCVGDARAFALGRVIADEAELLTLATAPAYQRQGIGRHMLTAYENTAQSRGAARSFLEVAADNAPAIALYQTAGYAQDGLRPNYYRTMTGDTVDAVLMSRLLPRR</sequence>
<dbReference type="PROSITE" id="PS51186">
    <property type="entry name" value="GNAT"/>
    <property type="match status" value="1"/>
</dbReference>
<organism evidence="4 5">
    <name type="scientific">Thalassovita litoralis</name>
    <dbReference type="NCBI Taxonomy" id="1010611"/>
    <lineage>
        <taxon>Bacteria</taxon>
        <taxon>Pseudomonadati</taxon>
        <taxon>Pseudomonadota</taxon>
        <taxon>Alphaproteobacteria</taxon>
        <taxon>Rhodobacterales</taxon>
        <taxon>Roseobacteraceae</taxon>
        <taxon>Thalassovita</taxon>
    </lineage>
</organism>
<dbReference type="PANTHER" id="PTHR43420:SF12">
    <property type="entry name" value="N-ACETYLTRANSFERASE DOMAIN-CONTAINING PROTEIN"/>
    <property type="match status" value="1"/>
</dbReference>
<dbReference type="GO" id="GO:0016747">
    <property type="term" value="F:acyltransferase activity, transferring groups other than amino-acyl groups"/>
    <property type="evidence" value="ECO:0007669"/>
    <property type="project" value="InterPro"/>
</dbReference>
<dbReference type="InterPro" id="IPR000182">
    <property type="entry name" value="GNAT_dom"/>
</dbReference>
<keyword evidence="5" id="KW-1185">Reference proteome</keyword>
<dbReference type="AlphaFoldDB" id="A0A521FF60"/>
<proteinExistence type="predicted"/>
<evidence type="ECO:0000256" key="2">
    <source>
        <dbReference type="ARBA" id="ARBA00023315"/>
    </source>
</evidence>
<evidence type="ECO:0000259" key="3">
    <source>
        <dbReference type="PROSITE" id="PS51186"/>
    </source>
</evidence>
<accession>A0A521FF60</accession>
<keyword evidence="2" id="KW-0012">Acyltransferase</keyword>
<dbReference type="InterPro" id="IPR050680">
    <property type="entry name" value="YpeA/RimI_acetyltransf"/>
</dbReference>
<dbReference type="RefSeq" id="WP_142494424.1">
    <property type="nucleotide sequence ID" value="NZ_FXTO01000028.1"/>
</dbReference>